<evidence type="ECO:0000313" key="2">
    <source>
        <dbReference type="Proteomes" id="UP000472372"/>
    </source>
</evidence>
<evidence type="ECO:0000313" key="1">
    <source>
        <dbReference type="EMBL" id="CAE7192589.1"/>
    </source>
</evidence>
<sequence length="155" mass="17620">MNPWVSVHITCPFIENQPKNIHKPHSPSTVSKAPCLTTISSTTLLQCFAQLRYLQHNPLVNEFLTEAFGASELKDVGCTHIAIFVDTTDIAQLTEPSRPPVKEYLQYPFLNWKLDELVNFARQFDRTAHGIIDTEFVMLDGKNSQRQDFCTCHAV</sequence>
<protein>
    <submittedName>
        <fullName evidence="1">Uncharacterized protein</fullName>
    </submittedName>
</protein>
<gene>
    <name evidence="1" type="ORF">PTTW11_07581</name>
</gene>
<dbReference type="Proteomes" id="UP000472372">
    <property type="component" value="Chromosome 7"/>
</dbReference>
<organism evidence="1 2">
    <name type="scientific">Pyrenophora teres f. teres</name>
    <dbReference type="NCBI Taxonomy" id="97479"/>
    <lineage>
        <taxon>Eukaryota</taxon>
        <taxon>Fungi</taxon>
        <taxon>Dikarya</taxon>
        <taxon>Ascomycota</taxon>
        <taxon>Pezizomycotina</taxon>
        <taxon>Dothideomycetes</taxon>
        <taxon>Pleosporomycetidae</taxon>
        <taxon>Pleosporales</taxon>
        <taxon>Pleosporineae</taxon>
        <taxon>Pleosporaceae</taxon>
        <taxon>Pyrenophora</taxon>
    </lineage>
</organism>
<name>A0A6S6W5X3_9PLEO</name>
<dbReference type="EMBL" id="HG992983">
    <property type="protein sequence ID" value="CAE7192589.1"/>
    <property type="molecule type" value="Genomic_DNA"/>
</dbReference>
<proteinExistence type="predicted"/>
<dbReference type="AlphaFoldDB" id="A0A6S6W5X3"/>
<reference evidence="1" key="1">
    <citation type="submission" date="2021-02" db="EMBL/GenBank/DDBJ databases">
        <authorList>
            <person name="Syme A R."/>
            <person name="Syme A R."/>
            <person name="Moolhuijzen P."/>
        </authorList>
    </citation>
    <scope>NUCLEOTIDE SEQUENCE</scope>
    <source>
        <strain evidence="1">W1-1</strain>
    </source>
</reference>
<accession>A0A6S6W5X3</accession>